<keyword evidence="7" id="KW-0408">Iron</keyword>
<evidence type="ECO:0000256" key="3">
    <source>
        <dbReference type="ARBA" id="ARBA00011738"/>
    </source>
</evidence>
<dbReference type="GO" id="GO:0046914">
    <property type="term" value="F:transition metal ion binding"/>
    <property type="evidence" value="ECO:0007669"/>
    <property type="project" value="InterPro"/>
</dbReference>
<name>A0A558GG24_9CORY</name>
<dbReference type="PANTHER" id="PTHR33238">
    <property type="entry name" value="IRON (METAL) DEPENDENT REPRESSOR, DTXR FAMILY"/>
    <property type="match status" value="1"/>
</dbReference>
<dbReference type="InterPro" id="IPR022687">
    <property type="entry name" value="HTH_DTXR"/>
</dbReference>
<evidence type="ECO:0000313" key="17">
    <source>
        <dbReference type="EMBL" id="TVU55834.1"/>
    </source>
</evidence>
<keyword evidence="12" id="KW-0464">Manganese</keyword>
<gene>
    <name evidence="17" type="ORF">FQK23_11995</name>
</gene>
<evidence type="ECO:0000256" key="4">
    <source>
        <dbReference type="ARBA" id="ARBA00016140"/>
    </source>
</evidence>
<dbReference type="Gene3D" id="1.10.60.10">
    <property type="entry name" value="Iron dependent repressor, metal binding and dimerisation domain"/>
    <property type="match status" value="1"/>
</dbReference>
<keyword evidence="5" id="KW-0963">Cytoplasm</keyword>
<proteinExistence type="inferred from homology"/>
<dbReference type="InterPro" id="IPR001367">
    <property type="entry name" value="Fe_dep_repressor"/>
</dbReference>
<dbReference type="FunFam" id="1.10.60.10:FF:000004">
    <property type="entry name" value="DtxR family transcriptional regulator"/>
    <property type="match status" value="1"/>
</dbReference>
<dbReference type="InterPro" id="IPR038157">
    <property type="entry name" value="FeoA_core_dom"/>
</dbReference>
<comment type="subunit">
    <text evidence="3">Homodimer.</text>
</comment>
<dbReference type="GO" id="GO:0003700">
    <property type="term" value="F:DNA-binding transcription factor activity"/>
    <property type="evidence" value="ECO:0007669"/>
    <property type="project" value="InterPro"/>
</dbReference>
<evidence type="ECO:0000256" key="14">
    <source>
        <dbReference type="ARBA" id="ARBA00032618"/>
    </source>
</evidence>
<dbReference type="InterPro" id="IPR022689">
    <property type="entry name" value="Iron_dep_repressor"/>
</dbReference>
<dbReference type="InterPro" id="IPR050536">
    <property type="entry name" value="DtxR_MntR_Metal-Reg"/>
</dbReference>
<dbReference type="SMART" id="SM00899">
    <property type="entry name" value="FeoA"/>
    <property type="match status" value="1"/>
</dbReference>
<dbReference type="InterPro" id="IPR036390">
    <property type="entry name" value="WH_DNA-bd_sf"/>
</dbReference>
<keyword evidence="11" id="KW-0804">Transcription</keyword>
<organism evidence="17 18">
    <name type="scientific">Corynebacterium aurimucosum</name>
    <dbReference type="NCBI Taxonomy" id="169292"/>
    <lineage>
        <taxon>Bacteria</taxon>
        <taxon>Bacillati</taxon>
        <taxon>Actinomycetota</taxon>
        <taxon>Actinomycetes</taxon>
        <taxon>Mycobacteriales</taxon>
        <taxon>Corynebacteriaceae</taxon>
        <taxon>Corynebacterium</taxon>
    </lineage>
</organism>
<dbReference type="SUPFAM" id="SSF47979">
    <property type="entry name" value="Iron-dependent repressor protein, dimerization domain"/>
    <property type="match status" value="1"/>
</dbReference>
<reference evidence="17 18" key="1">
    <citation type="submission" date="2019-07" db="EMBL/GenBank/DDBJ databases">
        <title>Draft genome of C. aurimucosum strain 14-2523.</title>
        <authorList>
            <person name="Pacheco L.G.C."/>
            <person name="Aguiar E.R.G.R."/>
            <person name="Navas J."/>
            <person name="Santos C.S."/>
            <person name="Rocha D.J.P.G."/>
        </authorList>
    </citation>
    <scope>NUCLEOTIDE SEQUENCE [LARGE SCALE GENOMIC DNA]</scope>
    <source>
        <strain evidence="17 18">14-2523</strain>
    </source>
</reference>
<dbReference type="SUPFAM" id="SSF50037">
    <property type="entry name" value="C-terminal domain of transcriptional repressors"/>
    <property type="match status" value="1"/>
</dbReference>
<dbReference type="GO" id="GO:0046983">
    <property type="term" value="F:protein dimerization activity"/>
    <property type="evidence" value="ECO:0007669"/>
    <property type="project" value="InterPro"/>
</dbReference>
<dbReference type="InterPro" id="IPR007167">
    <property type="entry name" value="Fe-transptr_FeoA-like"/>
</dbReference>
<comment type="subcellular location">
    <subcellularLocation>
        <location evidence="1">Cytoplasm</location>
    </subcellularLocation>
</comment>
<dbReference type="SUPFAM" id="SSF46785">
    <property type="entry name" value="Winged helix' DNA-binding domain"/>
    <property type="match status" value="1"/>
</dbReference>
<dbReference type="InterPro" id="IPR008988">
    <property type="entry name" value="Transcriptional_repressor_C"/>
</dbReference>
<comment type="caution">
    <text evidence="17">The sequence shown here is derived from an EMBL/GenBank/DDBJ whole genome shotgun (WGS) entry which is preliminary data.</text>
</comment>
<evidence type="ECO:0000256" key="15">
    <source>
        <dbReference type="ARBA" id="ARBA00033329"/>
    </source>
</evidence>
<keyword evidence="8" id="KW-0805">Transcription regulation</keyword>
<evidence type="ECO:0000256" key="9">
    <source>
        <dbReference type="ARBA" id="ARBA00023125"/>
    </source>
</evidence>
<dbReference type="PANTHER" id="PTHR33238:SF11">
    <property type="entry name" value="TRANSCRIPTIONAL REGULATOR MNTR"/>
    <property type="match status" value="1"/>
</dbReference>
<dbReference type="Pfam" id="PF04023">
    <property type="entry name" value="FeoA"/>
    <property type="match status" value="1"/>
</dbReference>
<evidence type="ECO:0000256" key="8">
    <source>
        <dbReference type="ARBA" id="ARBA00023015"/>
    </source>
</evidence>
<dbReference type="GO" id="GO:0003677">
    <property type="term" value="F:DNA binding"/>
    <property type="evidence" value="ECO:0007669"/>
    <property type="project" value="UniProtKB-KW"/>
</dbReference>
<evidence type="ECO:0000256" key="1">
    <source>
        <dbReference type="ARBA" id="ARBA00004496"/>
    </source>
</evidence>
<evidence type="ECO:0000256" key="7">
    <source>
        <dbReference type="ARBA" id="ARBA00023004"/>
    </source>
</evidence>
<accession>A0A558GG24</accession>
<evidence type="ECO:0000256" key="10">
    <source>
        <dbReference type="ARBA" id="ARBA00023159"/>
    </source>
</evidence>
<keyword evidence="9" id="KW-0238">DNA-binding</keyword>
<keyword evidence="10" id="KW-0010">Activator</keyword>
<evidence type="ECO:0000256" key="6">
    <source>
        <dbReference type="ARBA" id="ARBA00022491"/>
    </source>
</evidence>
<evidence type="ECO:0000256" key="2">
    <source>
        <dbReference type="ARBA" id="ARBA00007871"/>
    </source>
</evidence>
<evidence type="ECO:0000256" key="12">
    <source>
        <dbReference type="ARBA" id="ARBA00023211"/>
    </source>
</evidence>
<dbReference type="Gene3D" id="1.10.10.10">
    <property type="entry name" value="Winged helix-like DNA-binding domain superfamily/Winged helix DNA-binding domain"/>
    <property type="match status" value="1"/>
</dbReference>
<dbReference type="AlphaFoldDB" id="A0A558GG24"/>
<evidence type="ECO:0000313" key="18">
    <source>
        <dbReference type="Proteomes" id="UP000320531"/>
    </source>
</evidence>
<protein>
    <recommendedName>
        <fullName evidence="4">Diphtheria toxin repressor</fullName>
    </recommendedName>
    <alternativeName>
        <fullName evidence="14">Iron-dependent diphtheria tox regulatory element</fullName>
    </alternativeName>
    <alternativeName>
        <fullName evidence="13">Manganese transport regulator</fullName>
    </alternativeName>
    <alternativeName>
        <fullName evidence="15">Tox regulatory factor</fullName>
    </alternativeName>
</protein>
<dbReference type="EMBL" id="VMTY01000068">
    <property type="protein sequence ID" value="TVU55834.1"/>
    <property type="molecule type" value="Genomic_DNA"/>
</dbReference>
<evidence type="ECO:0000256" key="5">
    <source>
        <dbReference type="ARBA" id="ARBA00022490"/>
    </source>
</evidence>
<feature type="domain" description="HTH dtxR-type" evidence="16">
    <location>
        <begin position="6"/>
        <end position="68"/>
    </location>
</feature>
<sequence>MSVSELSTSTQNYLKVIWSLTEWSAEPVTATLISKQTGLRMSSVSDAVRKLAAQGLIVHAPYGSVELTEKGRGYAVDMIRRHRLIETFLVETLGYTWDEVHDEAEHLEHAVSDYLVDRLDKLLGHPTRDPHGDPIPTADGTVPALDACRLTDAGAGAGAAGTTVTVERISDSDPTLLKFFEENGIVVGAVLTVTEGAPFSESLDVKVDGAKNSVPLGRTATDALFVSN</sequence>
<dbReference type="PROSITE" id="PS50944">
    <property type="entry name" value="HTH_DTXR"/>
    <property type="match status" value="1"/>
</dbReference>
<dbReference type="Proteomes" id="UP000320531">
    <property type="component" value="Unassembled WGS sequence"/>
</dbReference>
<keyword evidence="6" id="KW-0678">Repressor</keyword>
<dbReference type="Pfam" id="PF02742">
    <property type="entry name" value="Fe_dep_repr_C"/>
    <property type="match status" value="1"/>
</dbReference>
<comment type="similarity">
    <text evidence="2">Belongs to the DtxR/MntR family.</text>
</comment>
<dbReference type="GO" id="GO:0045892">
    <property type="term" value="P:negative regulation of DNA-templated transcription"/>
    <property type="evidence" value="ECO:0007669"/>
    <property type="project" value="TreeGrafter"/>
</dbReference>
<dbReference type="InterPro" id="IPR036388">
    <property type="entry name" value="WH-like_DNA-bd_sf"/>
</dbReference>
<dbReference type="SMART" id="SM00529">
    <property type="entry name" value="HTH_DTXR"/>
    <property type="match status" value="1"/>
</dbReference>
<evidence type="ECO:0000256" key="13">
    <source>
        <dbReference type="ARBA" id="ARBA00032593"/>
    </source>
</evidence>
<evidence type="ECO:0000256" key="11">
    <source>
        <dbReference type="ARBA" id="ARBA00023163"/>
    </source>
</evidence>
<evidence type="ECO:0000259" key="16">
    <source>
        <dbReference type="PROSITE" id="PS50944"/>
    </source>
</evidence>
<dbReference type="InterPro" id="IPR036421">
    <property type="entry name" value="Fe_dep_repressor_sf"/>
</dbReference>
<dbReference type="Gene3D" id="2.30.30.90">
    <property type="match status" value="1"/>
</dbReference>
<dbReference type="Pfam" id="PF01325">
    <property type="entry name" value="Fe_dep_repress"/>
    <property type="match status" value="1"/>
</dbReference>
<dbReference type="GO" id="GO:0005737">
    <property type="term" value="C:cytoplasm"/>
    <property type="evidence" value="ECO:0007669"/>
    <property type="project" value="UniProtKB-SubCell"/>
</dbReference>